<evidence type="ECO:0000313" key="11">
    <source>
        <dbReference type="Proteomes" id="UP000238205"/>
    </source>
</evidence>
<evidence type="ECO:0000256" key="5">
    <source>
        <dbReference type="ARBA" id="ARBA00022692"/>
    </source>
</evidence>
<dbReference type="Pfam" id="PF00950">
    <property type="entry name" value="ABC-3"/>
    <property type="match status" value="1"/>
</dbReference>
<evidence type="ECO:0000313" key="10">
    <source>
        <dbReference type="EMBL" id="PRY83649.1"/>
    </source>
</evidence>
<dbReference type="Gene3D" id="1.10.3470.10">
    <property type="entry name" value="ABC transporter involved in vitamin B12 uptake, BtuC"/>
    <property type="match status" value="1"/>
</dbReference>
<keyword evidence="5 8" id="KW-0812">Transmembrane</keyword>
<dbReference type="PANTHER" id="PTHR30477:SF8">
    <property type="entry name" value="METAL TRANSPORT SYSTEM MEMBRANE PROTEIN CT_070-RELATED"/>
    <property type="match status" value="1"/>
</dbReference>
<comment type="similarity">
    <text evidence="2 8">Belongs to the ABC-3 integral membrane protein family.</text>
</comment>
<evidence type="ECO:0000256" key="9">
    <source>
        <dbReference type="SAM" id="Phobius"/>
    </source>
</evidence>
<dbReference type="AlphaFoldDB" id="A0A2T0WAB3"/>
<evidence type="ECO:0000256" key="8">
    <source>
        <dbReference type="RuleBase" id="RU003943"/>
    </source>
</evidence>
<feature type="transmembrane region" description="Helical" evidence="9">
    <location>
        <begin position="229"/>
        <end position="250"/>
    </location>
</feature>
<comment type="caution">
    <text evidence="10">The sequence shown here is derived from an EMBL/GenBank/DDBJ whole genome shotgun (WGS) entry which is preliminary data.</text>
</comment>
<accession>A0A2T0WAB3</accession>
<gene>
    <name evidence="10" type="ORF">CLV38_10372</name>
</gene>
<feature type="transmembrane region" description="Helical" evidence="9">
    <location>
        <begin position="174"/>
        <end position="198"/>
    </location>
</feature>
<keyword evidence="11" id="KW-1185">Reference proteome</keyword>
<dbReference type="OrthoDB" id="9788905at2"/>
<evidence type="ECO:0000256" key="1">
    <source>
        <dbReference type="ARBA" id="ARBA00004651"/>
    </source>
</evidence>
<dbReference type="EMBL" id="PVTO01000003">
    <property type="protein sequence ID" value="PRY83649.1"/>
    <property type="molecule type" value="Genomic_DNA"/>
</dbReference>
<dbReference type="InterPro" id="IPR001626">
    <property type="entry name" value="ABC_TroCD"/>
</dbReference>
<feature type="transmembrane region" description="Helical" evidence="9">
    <location>
        <begin position="143"/>
        <end position="162"/>
    </location>
</feature>
<evidence type="ECO:0000256" key="3">
    <source>
        <dbReference type="ARBA" id="ARBA00022448"/>
    </source>
</evidence>
<evidence type="ECO:0000256" key="7">
    <source>
        <dbReference type="ARBA" id="ARBA00023136"/>
    </source>
</evidence>
<feature type="transmembrane region" description="Helical" evidence="9">
    <location>
        <begin position="36"/>
        <end position="53"/>
    </location>
</feature>
<reference evidence="10 11" key="1">
    <citation type="submission" date="2018-03" db="EMBL/GenBank/DDBJ databases">
        <title>Genomic Encyclopedia of Archaeal and Bacterial Type Strains, Phase II (KMG-II): from individual species to whole genera.</title>
        <authorList>
            <person name="Goeker M."/>
        </authorList>
    </citation>
    <scope>NUCLEOTIDE SEQUENCE [LARGE SCALE GENOMIC DNA]</scope>
    <source>
        <strain evidence="10 11">DSM 13175</strain>
    </source>
</reference>
<keyword evidence="6 9" id="KW-1133">Transmembrane helix</keyword>
<feature type="transmembrane region" description="Helical" evidence="9">
    <location>
        <begin position="256"/>
        <end position="274"/>
    </location>
</feature>
<organism evidence="10 11">
    <name type="scientific">Alkalibacterium olivapovliticus</name>
    <dbReference type="NCBI Taxonomy" id="99907"/>
    <lineage>
        <taxon>Bacteria</taxon>
        <taxon>Bacillati</taxon>
        <taxon>Bacillota</taxon>
        <taxon>Bacilli</taxon>
        <taxon>Lactobacillales</taxon>
        <taxon>Carnobacteriaceae</taxon>
        <taxon>Alkalibacterium</taxon>
    </lineage>
</organism>
<dbReference type="CDD" id="cd06550">
    <property type="entry name" value="TM_ABC_iron-siderophores_like"/>
    <property type="match status" value="1"/>
</dbReference>
<name>A0A2T0WAB3_9LACT</name>
<dbReference type="InterPro" id="IPR037294">
    <property type="entry name" value="ABC_BtuC-like"/>
</dbReference>
<sequence length="306" mass="33128">MSMIFEITLVAVVVAVACALPGVFLVLRGTTMVSDAITHTVLLGIVLAFFITQDLNSPLLMIGATLVGVATVWAIEALQQTKLLSNDAAIGIIFPLFFSIAIILITRYAGNVHLDVDAVLMGELAFSPFRRLMFLGMDLGPRALWTMLIILFINCLFIFLFYKELKITTFDAGFAAALGFSPVLVHYGLMTIVSLTAVGAYDSVGSILVVGFMVGPPLAAYLMTNKLHVMIALTVLMALVNSVIGVQLAFMLDTTIAGMIAVVTGVTTLTVFVFSPKKGLIKAFLNRRKEQKKMDQRLKTIEQAGR</sequence>
<dbReference type="Proteomes" id="UP000238205">
    <property type="component" value="Unassembled WGS sequence"/>
</dbReference>
<feature type="transmembrane region" description="Helical" evidence="9">
    <location>
        <begin position="90"/>
        <end position="110"/>
    </location>
</feature>
<protein>
    <submittedName>
        <fullName evidence="10">Manganese/zinc/iron transport system permease protein</fullName>
    </submittedName>
</protein>
<evidence type="ECO:0000256" key="4">
    <source>
        <dbReference type="ARBA" id="ARBA00022475"/>
    </source>
</evidence>
<proteinExistence type="inferred from homology"/>
<feature type="transmembrane region" description="Helical" evidence="9">
    <location>
        <begin position="59"/>
        <end position="78"/>
    </location>
</feature>
<dbReference type="GO" id="GO:0055085">
    <property type="term" value="P:transmembrane transport"/>
    <property type="evidence" value="ECO:0007669"/>
    <property type="project" value="InterPro"/>
</dbReference>
<evidence type="ECO:0000256" key="2">
    <source>
        <dbReference type="ARBA" id="ARBA00008034"/>
    </source>
</evidence>
<dbReference type="PANTHER" id="PTHR30477">
    <property type="entry name" value="ABC-TRANSPORTER METAL-BINDING PROTEIN"/>
    <property type="match status" value="1"/>
</dbReference>
<dbReference type="GO" id="GO:0010043">
    <property type="term" value="P:response to zinc ion"/>
    <property type="evidence" value="ECO:0007669"/>
    <property type="project" value="TreeGrafter"/>
</dbReference>
<dbReference type="GO" id="GO:0043190">
    <property type="term" value="C:ATP-binding cassette (ABC) transporter complex"/>
    <property type="evidence" value="ECO:0007669"/>
    <property type="project" value="InterPro"/>
</dbReference>
<evidence type="ECO:0000256" key="6">
    <source>
        <dbReference type="ARBA" id="ARBA00022989"/>
    </source>
</evidence>
<keyword evidence="3 8" id="KW-0813">Transport</keyword>
<keyword evidence="4" id="KW-1003">Cell membrane</keyword>
<comment type="subcellular location">
    <subcellularLocation>
        <location evidence="1 8">Cell membrane</location>
        <topology evidence="1 8">Multi-pass membrane protein</topology>
    </subcellularLocation>
</comment>
<dbReference type="RefSeq" id="WP_106191004.1">
    <property type="nucleotide sequence ID" value="NZ_PVTO01000003.1"/>
</dbReference>
<feature type="transmembrane region" description="Helical" evidence="9">
    <location>
        <begin position="6"/>
        <end position="27"/>
    </location>
</feature>
<dbReference type="SUPFAM" id="SSF81345">
    <property type="entry name" value="ABC transporter involved in vitamin B12 uptake, BtuC"/>
    <property type="match status" value="1"/>
</dbReference>
<keyword evidence="7 9" id="KW-0472">Membrane</keyword>
<feature type="transmembrane region" description="Helical" evidence="9">
    <location>
        <begin position="204"/>
        <end position="222"/>
    </location>
</feature>